<keyword evidence="2" id="KW-1185">Reference proteome</keyword>
<reference evidence="1 2" key="1">
    <citation type="submission" date="2020-02" db="EMBL/GenBank/DDBJ databases">
        <authorList>
            <person name="Ferguson B K."/>
        </authorList>
    </citation>
    <scope>NUCLEOTIDE SEQUENCE [LARGE SCALE GENOMIC DNA]</scope>
</reference>
<evidence type="ECO:0000313" key="2">
    <source>
        <dbReference type="Proteomes" id="UP000479000"/>
    </source>
</evidence>
<evidence type="ECO:0000313" key="1">
    <source>
        <dbReference type="EMBL" id="CAA9996069.1"/>
    </source>
</evidence>
<proteinExistence type="predicted"/>
<name>A0A6H5G2A5_9HEMI</name>
<dbReference type="Proteomes" id="UP000479000">
    <property type="component" value="Unassembled WGS sequence"/>
</dbReference>
<accession>A0A6H5G2A5</accession>
<gene>
    <name evidence="1" type="ORF">NTEN_LOCUS2702</name>
</gene>
<protein>
    <submittedName>
        <fullName evidence="1">Uncharacterized protein</fullName>
    </submittedName>
</protein>
<dbReference type="AlphaFoldDB" id="A0A6H5G2A5"/>
<organism evidence="1 2">
    <name type="scientific">Nesidiocoris tenuis</name>
    <dbReference type="NCBI Taxonomy" id="355587"/>
    <lineage>
        <taxon>Eukaryota</taxon>
        <taxon>Metazoa</taxon>
        <taxon>Ecdysozoa</taxon>
        <taxon>Arthropoda</taxon>
        <taxon>Hexapoda</taxon>
        <taxon>Insecta</taxon>
        <taxon>Pterygota</taxon>
        <taxon>Neoptera</taxon>
        <taxon>Paraneoptera</taxon>
        <taxon>Hemiptera</taxon>
        <taxon>Heteroptera</taxon>
        <taxon>Panheteroptera</taxon>
        <taxon>Cimicomorpha</taxon>
        <taxon>Miridae</taxon>
        <taxon>Dicyphina</taxon>
        <taxon>Nesidiocoris</taxon>
    </lineage>
</organism>
<sequence>MTSSQPGCQEAPPVAWFTLNYHMISSTGNLKIRLSIPVAARRLPLRLQEVRGSSPAGE</sequence>
<dbReference type="EMBL" id="CADCXU010004340">
    <property type="protein sequence ID" value="CAA9996069.1"/>
    <property type="molecule type" value="Genomic_DNA"/>
</dbReference>